<dbReference type="CDD" id="cd08010">
    <property type="entry name" value="MltG_like"/>
    <property type="match status" value="1"/>
</dbReference>
<keyword evidence="5 7" id="KW-0456">Lyase</keyword>
<evidence type="ECO:0000256" key="4">
    <source>
        <dbReference type="ARBA" id="ARBA00023136"/>
    </source>
</evidence>
<gene>
    <name evidence="7 8" type="primary">mltG</name>
    <name evidence="8" type="ORF">HY618_03900</name>
</gene>
<dbReference type="AlphaFoldDB" id="A0A932ZWP6"/>
<comment type="similarity">
    <text evidence="7">Belongs to the transglycosylase MltG family.</text>
</comment>
<evidence type="ECO:0000256" key="2">
    <source>
        <dbReference type="ARBA" id="ARBA00022692"/>
    </source>
</evidence>
<dbReference type="NCBIfam" id="TIGR00247">
    <property type="entry name" value="endolytic transglycosylase MltG"/>
    <property type="match status" value="1"/>
</dbReference>
<evidence type="ECO:0000256" key="1">
    <source>
        <dbReference type="ARBA" id="ARBA00022475"/>
    </source>
</evidence>
<dbReference type="Gene3D" id="3.30.160.60">
    <property type="entry name" value="Classic Zinc Finger"/>
    <property type="match status" value="1"/>
</dbReference>
<dbReference type="PANTHER" id="PTHR30518:SF2">
    <property type="entry name" value="ENDOLYTIC MUREIN TRANSGLYCOSYLASE"/>
    <property type="match status" value="1"/>
</dbReference>
<dbReference type="GO" id="GO:0008932">
    <property type="term" value="F:lytic endotransglycosylase activity"/>
    <property type="evidence" value="ECO:0007669"/>
    <property type="project" value="UniProtKB-UniRule"/>
</dbReference>
<keyword evidence="1 7" id="KW-1003">Cell membrane</keyword>
<evidence type="ECO:0000256" key="7">
    <source>
        <dbReference type="HAMAP-Rule" id="MF_02065"/>
    </source>
</evidence>
<dbReference type="Pfam" id="PF02618">
    <property type="entry name" value="YceG"/>
    <property type="match status" value="1"/>
</dbReference>
<comment type="subcellular location">
    <subcellularLocation>
        <location evidence="7">Cell membrane</location>
        <topology evidence="7">Single-pass membrane protein</topology>
    </subcellularLocation>
</comment>
<comment type="function">
    <text evidence="7">Functions as a peptidoglycan terminase that cleaves nascent peptidoglycan strands endolytically to terminate their elongation.</text>
</comment>
<dbReference type="PANTHER" id="PTHR30518">
    <property type="entry name" value="ENDOLYTIC MUREIN TRANSGLYCOSYLASE"/>
    <property type="match status" value="1"/>
</dbReference>
<reference evidence="8" key="1">
    <citation type="submission" date="2020-07" db="EMBL/GenBank/DDBJ databases">
        <title>Huge and variable diversity of episymbiotic CPR bacteria and DPANN archaea in groundwater ecosystems.</title>
        <authorList>
            <person name="He C.Y."/>
            <person name="Keren R."/>
            <person name="Whittaker M."/>
            <person name="Farag I.F."/>
            <person name="Doudna J."/>
            <person name="Cate J.H.D."/>
            <person name="Banfield J.F."/>
        </authorList>
    </citation>
    <scope>NUCLEOTIDE SEQUENCE</scope>
    <source>
        <strain evidence="8">NC_groundwater_1370_Ag_S-0.2um_69_93</strain>
    </source>
</reference>
<dbReference type="InterPro" id="IPR003770">
    <property type="entry name" value="MLTG-like"/>
</dbReference>
<feature type="site" description="Important for catalytic activity" evidence="7">
    <location>
        <position position="237"/>
    </location>
</feature>
<accession>A0A932ZWP6</accession>
<proteinExistence type="inferred from homology"/>
<dbReference type="GO" id="GO:0071555">
    <property type="term" value="P:cell wall organization"/>
    <property type="evidence" value="ECO:0007669"/>
    <property type="project" value="UniProtKB-KW"/>
</dbReference>
<dbReference type="GO" id="GO:0009252">
    <property type="term" value="P:peptidoglycan biosynthetic process"/>
    <property type="evidence" value="ECO:0007669"/>
    <property type="project" value="UniProtKB-UniRule"/>
</dbReference>
<dbReference type="EMBL" id="JACQRX010000172">
    <property type="protein sequence ID" value="MBI4251582.1"/>
    <property type="molecule type" value="Genomic_DNA"/>
</dbReference>
<feature type="transmembrane region" description="Helical" evidence="7">
    <location>
        <begin position="24"/>
        <end position="43"/>
    </location>
</feature>
<evidence type="ECO:0000256" key="5">
    <source>
        <dbReference type="ARBA" id="ARBA00023239"/>
    </source>
</evidence>
<name>A0A932ZWP6_UNCTE</name>
<dbReference type="HAMAP" id="MF_02065">
    <property type="entry name" value="MltG"/>
    <property type="match status" value="1"/>
</dbReference>
<protein>
    <recommendedName>
        <fullName evidence="7">Endolytic murein transglycosylase</fullName>
        <ecNumber evidence="7">4.2.2.29</ecNumber>
    </recommendedName>
    <alternativeName>
        <fullName evidence="7">Peptidoglycan lytic transglycosylase</fullName>
    </alternativeName>
    <alternativeName>
        <fullName evidence="7">Peptidoglycan polymerization terminase</fullName>
    </alternativeName>
</protein>
<sequence length="361" mass="39865">MNDASPPAPPGATPHPLWTNRHRAAFAALAFVILSAAAAALFFRRDFDRPADPAQAAPLLVEVQPGTGVLRISRQLEAKGLLRHPLAFQLQARLRGGARRIRAGFYELSPAMPPRAIYRTLIEGRVAQRTVTIPEGYNLREIAEAFERAGLGSRETLIERARDPALLARTGAEGGSIEGYLFPDTYRFPVGTPPREMLLAMAQNLRRKFSPSHQERAEKLGVTLHEALTLASIVEKETPLASERSLVAAVFWNRLRKNMPLQSDPTVVYSLPRLDGPLRRQDLAHDSPYNTYLHRGLPPGPIASPGLASIEASLHPADEDYLYFVATRSGGHAFSRTYREHQAAIARHQTKPKEPVDPKTP</sequence>
<dbReference type="GO" id="GO:0005886">
    <property type="term" value="C:plasma membrane"/>
    <property type="evidence" value="ECO:0007669"/>
    <property type="project" value="UniProtKB-SubCell"/>
</dbReference>
<keyword evidence="3 7" id="KW-1133">Transmembrane helix</keyword>
<dbReference type="EC" id="4.2.2.29" evidence="7"/>
<dbReference type="Proteomes" id="UP000752292">
    <property type="component" value="Unassembled WGS sequence"/>
</dbReference>
<organism evidence="8 9">
    <name type="scientific">Tectimicrobiota bacterium</name>
    <dbReference type="NCBI Taxonomy" id="2528274"/>
    <lineage>
        <taxon>Bacteria</taxon>
        <taxon>Pseudomonadati</taxon>
        <taxon>Nitrospinota/Tectimicrobiota group</taxon>
        <taxon>Candidatus Tectimicrobiota</taxon>
    </lineage>
</organism>
<keyword evidence="4 7" id="KW-0472">Membrane</keyword>
<keyword evidence="2 7" id="KW-0812">Transmembrane</keyword>
<keyword evidence="6 7" id="KW-0961">Cell wall biogenesis/degradation</keyword>
<dbReference type="Gene3D" id="3.30.1490.480">
    <property type="entry name" value="Endolytic murein transglycosylase"/>
    <property type="match status" value="1"/>
</dbReference>
<comment type="caution">
    <text evidence="8">The sequence shown here is derived from an EMBL/GenBank/DDBJ whole genome shotgun (WGS) entry which is preliminary data.</text>
</comment>
<evidence type="ECO:0000256" key="6">
    <source>
        <dbReference type="ARBA" id="ARBA00023316"/>
    </source>
</evidence>
<comment type="catalytic activity">
    <reaction evidence="7">
        <text>a peptidoglycan chain = a peptidoglycan chain with N-acetyl-1,6-anhydromuramyl-[peptide] at the reducing end + a peptidoglycan chain with N-acetylglucosamine at the non-reducing end.</text>
        <dbReference type="EC" id="4.2.2.29"/>
    </reaction>
</comment>
<evidence type="ECO:0000313" key="9">
    <source>
        <dbReference type="Proteomes" id="UP000752292"/>
    </source>
</evidence>
<evidence type="ECO:0000256" key="3">
    <source>
        <dbReference type="ARBA" id="ARBA00022989"/>
    </source>
</evidence>
<evidence type="ECO:0000313" key="8">
    <source>
        <dbReference type="EMBL" id="MBI4251582.1"/>
    </source>
</evidence>